<gene>
    <name evidence="1" type="ORF">M8818_002725</name>
</gene>
<dbReference type="EMBL" id="JAMKPW020000011">
    <property type="protein sequence ID" value="KAK8213425.1"/>
    <property type="molecule type" value="Genomic_DNA"/>
</dbReference>
<sequence length="176" mass="18601">MAQPTPSFQIISETARQEGGPHKGSNAAHMQSEVGKTMNFEQAAQEVGSKMQTDPSSVTKEDADYLKSREARAMGQAQPPKDSISADAQRLASANERGVPASTGPLSPEEQSHLTKEKNFQQAAAEVGSKMATNPASVTKEDGDLLHSREQRAHGTTDKGGIASQAQSLAAENEGK</sequence>
<proteinExistence type="predicted"/>
<comment type="caution">
    <text evidence="1">The sequence shown here is derived from an EMBL/GenBank/DDBJ whole genome shotgun (WGS) entry which is preliminary data.</text>
</comment>
<keyword evidence="2" id="KW-1185">Reference proteome</keyword>
<dbReference type="Proteomes" id="UP001320706">
    <property type="component" value="Unassembled WGS sequence"/>
</dbReference>
<organism evidence="1 2">
    <name type="scientific">Zalaria obscura</name>
    <dbReference type="NCBI Taxonomy" id="2024903"/>
    <lineage>
        <taxon>Eukaryota</taxon>
        <taxon>Fungi</taxon>
        <taxon>Dikarya</taxon>
        <taxon>Ascomycota</taxon>
        <taxon>Pezizomycotina</taxon>
        <taxon>Dothideomycetes</taxon>
        <taxon>Dothideomycetidae</taxon>
        <taxon>Dothideales</taxon>
        <taxon>Zalariaceae</taxon>
        <taxon>Zalaria</taxon>
    </lineage>
</organism>
<evidence type="ECO:0000313" key="2">
    <source>
        <dbReference type="Proteomes" id="UP001320706"/>
    </source>
</evidence>
<reference evidence="1" key="1">
    <citation type="submission" date="2024-02" db="EMBL/GenBank/DDBJ databases">
        <title>Metagenome Assembled Genome of Zalaria obscura JY119.</title>
        <authorList>
            <person name="Vighnesh L."/>
            <person name="Jagadeeshwari U."/>
            <person name="Venkata Ramana C."/>
            <person name="Sasikala C."/>
        </authorList>
    </citation>
    <scope>NUCLEOTIDE SEQUENCE</scope>
    <source>
        <strain evidence="1">JY119</strain>
    </source>
</reference>
<name>A0ACC3SHA5_9PEZI</name>
<accession>A0ACC3SHA5</accession>
<evidence type="ECO:0000313" key="1">
    <source>
        <dbReference type="EMBL" id="KAK8213425.1"/>
    </source>
</evidence>
<protein>
    <submittedName>
        <fullName evidence="1">Uncharacterized protein</fullName>
    </submittedName>
</protein>